<dbReference type="eggNOG" id="arCOG03681">
    <property type="taxonomic scope" value="Archaea"/>
</dbReference>
<protein>
    <submittedName>
        <fullName evidence="1">Uncharacterized protein</fullName>
    </submittedName>
</protein>
<dbReference type="STRING" id="263820.PTO0285"/>
<sequence length="103" mass="11795">MWDKICAIVLIDGNILIKKPFPSPQDELPFKRSIGEIKGQIADYRLSIENSNLGIHAVEFIDRYEVHVDLFDPYKNPLKHIIFESPGSILDALFIIKNIGKLF</sequence>
<gene>
    <name evidence="1" type="ordered locus">PTO0285</name>
    <name evidence="2" type="ORF">SAMN02745355_1590</name>
</gene>
<dbReference type="InParanoid" id="Q6L2D2"/>
<dbReference type="PaxDb" id="263820-PTO0285"/>
<evidence type="ECO:0000313" key="1">
    <source>
        <dbReference type="EMBL" id="AAT42870.1"/>
    </source>
</evidence>
<evidence type="ECO:0000313" key="3">
    <source>
        <dbReference type="Proteomes" id="UP000000438"/>
    </source>
</evidence>
<accession>A0A8G2FY92</accession>
<proteinExistence type="predicted"/>
<reference evidence="1 3" key="1">
    <citation type="journal article" date="2004" name="Proc. Natl. Acad. Sci. U.S.A.">
        <title>Genome sequence of Picrophilus torridus and its implications for life around pH 0.</title>
        <authorList>
            <person name="Futterer O."/>
            <person name="Angelov A."/>
            <person name="Liesegang H."/>
            <person name="Gottschalk G."/>
            <person name="Schleper C."/>
            <person name="Schepers B."/>
            <person name="Dock C."/>
            <person name="Antranikian G."/>
            <person name="Liebl W."/>
        </authorList>
    </citation>
    <scope>NUCLEOTIDE SEQUENCE [LARGE SCALE GENOMIC DNA]</scope>
    <source>
        <strain evidence="3">ATCC 700027 / DSM 9790 / JCM 10055 / NBRC 100828</strain>
        <strain evidence="1">DSM 9790</strain>
    </source>
</reference>
<keyword evidence="4" id="KW-1185">Reference proteome</keyword>
<dbReference type="Proteomes" id="UP000000438">
    <property type="component" value="Chromosome"/>
</dbReference>
<organism evidence="1 3">
    <name type="scientific">Picrophilus torridus (strain ATCC 700027 / DSM 9790 / JCM 10055 / NBRC 100828 / KAW 2/3)</name>
    <dbReference type="NCBI Taxonomy" id="1122961"/>
    <lineage>
        <taxon>Archaea</taxon>
        <taxon>Methanobacteriati</taxon>
        <taxon>Thermoplasmatota</taxon>
        <taxon>Thermoplasmata</taxon>
        <taxon>Thermoplasmatales</taxon>
        <taxon>Picrophilaceae</taxon>
        <taxon>Picrophilus</taxon>
    </lineage>
</organism>
<dbReference type="KEGG" id="pto:PTO0285"/>
<dbReference type="EMBL" id="AE017261">
    <property type="protein sequence ID" value="AAT42870.1"/>
    <property type="molecule type" value="Genomic_DNA"/>
</dbReference>
<dbReference type="RefSeq" id="WP_011177086.1">
    <property type="nucleotide sequence ID" value="NC_005877.1"/>
</dbReference>
<dbReference type="HOGENOM" id="CLU_2010200_0_0_2"/>
<dbReference type="Proteomes" id="UP000192315">
    <property type="component" value="Unassembled WGS sequence"/>
</dbReference>
<dbReference type="OrthoDB" id="12193at2157"/>
<reference evidence="1" key="2">
    <citation type="submission" date="2004-02" db="EMBL/GenBank/DDBJ databases">
        <authorList>
            <person name="Fuetterer O."/>
            <person name="Angelov A."/>
            <person name="Liesegang H."/>
            <person name="Gottschalk G."/>
            <person name="Schleper C."/>
            <person name="Schepers B."/>
            <person name="Dock C."/>
            <person name="Antranikian G."/>
            <person name="Liebl W."/>
        </authorList>
    </citation>
    <scope>NUCLEOTIDE SEQUENCE</scope>
    <source>
        <strain evidence="1">DSM 9790</strain>
    </source>
</reference>
<reference evidence="2 4" key="3">
    <citation type="submission" date="2017-04" db="EMBL/GenBank/DDBJ databases">
        <authorList>
            <person name="Varghese N."/>
            <person name="Submissions S."/>
        </authorList>
    </citation>
    <scope>NUCLEOTIDE SEQUENCE [LARGE SCALE GENOMIC DNA]</scope>
    <source>
        <strain evidence="2 4">DSM 9789</strain>
    </source>
</reference>
<dbReference type="GeneID" id="2845252"/>
<evidence type="ECO:0000313" key="4">
    <source>
        <dbReference type="Proteomes" id="UP000192315"/>
    </source>
</evidence>
<accession>Q6L2D2</accession>
<evidence type="ECO:0000313" key="2">
    <source>
        <dbReference type="EMBL" id="SMD31631.1"/>
    </source>
</evidence>
<dbReference type="AlphaFoldDB" id="Q6L2D2"/>
<name>Q6L2D2_PICTO</name>
<dbReference type="EMBL" id="FWYE01000005">
    <property type="protein sequence ID" value="SMD31631.1"/>
    <property type="molecule type" value="Genomic_DNA"/>
</dbReference>